<gene>
    <name evidence="1" type="ORF">PMAA_083540</name>
</gene>
<dbReference type="VEuPathDB" id="FungiDB:PMAA_083540"/>
<dbReference type="OrthoDB" id="3034873at2759"/>
<dbReference type="SUPFAM" id="SSF56112">
    <property type="entry name" value="Protein kinase-like (PK-like)"/>
    <property type="match status" value="1"/>
</dbReference>
<reference evidence="2" key="1">
    <citation type="journal article" date="2015" name="Genome Announc.">
        <title>Genome sequence of the AIDS-associated pathogen Penicillium marneffei (ATCC18224) and its near taxonomic relative Talaromyces stipitatus (ATCC10500).</title>
        <authorList>
            <person name="Nierman W.C."/>
            <person name="Fedorova-Abrams N.D."/>
            <person name="Andrianopoulos A."/>
        </authorList>
    </citation>
    <scope>NUCLEOTIDE SEQUENCE [LARGE SCALE GENOMIC DNA]</scope>
    <source>
        <strain evidence="2">ATCC 18224 / CBS 334.59 / QM 7333</strain>
    </source>
</reference>
<dbReference type="PANTHER" id="PTHR21310">
    <property type="entry name" value="AMINOGLYCOSIDE PHOSPHOTRANSFERASE-RELATED-RELATED"/>
    <property type="match status" value="1"/>
</dbReference>
<dbReference type="EMBL" id="DS995901">
    <property type="protein sequence ID" value="EEA24350.1"/>
    <property type="molecule type" value="Genomic_DNA"/>
</dbReference>
<keyword evidence="2" id="KW-1185">Reference proteome</keyword>
<dbReference type="PhylomeDB" id="B6QFW5"/>
<dbReference type="Proteomes" id="UP000001294">
    <property type="component" value="Unassembled WGS sequence"/>
</dbReference>
<dbReference type="InterPro" id="IPR051678">
    <property type="entry name" value="AGP_Transferase"/>
</dbReference>
<protein>
    <recommendedName>
        <fullName evidence="3">Aminoglycoside phosphotransferase domain-containing protein</fullName>
    </recommendedName>
</protein>
<dbReference type="InterPro" id="IPR011009">
    <property type="entry name" value="Kinase-like_dom_sf"/>
</dbReference>
<evidence type="ECO:0008006" key="3">
    <source>
        <dbReference type="Google" id="ProtNLM"/>
    </source>
</evidence>
<evidence type="ECO:0000313" key="2">
    <source>
        <dbReference type="Proteomes" id="UP000001294"/>
    </source>
</evidence>
<dbReference type="PANTHER" id="PTHR21310:SF37">
    <property type="entry name" value="AMINOGLYCOSIDE PHOSPHOTRANSFERASE DOMAIN-CONTAINING PROTEIN"/>
    <property type="match status" value="1"/>
</dbReference>
<name>B6QFW5_TALMQ</name>
<evidence type="ECO:0000313" key="1">
    <source>
        <dbReference type="EMBL" id="EEA24350.1"/>
    </source>
</evidence>
<sequence>MSPEAGELISSMRKPFERLGAVSSGTEVVQQKNYSTHRNFWMAVPPSFAFQSLGVSMFPEEKVQREVSVMRFIERHTSIRVPHVLRYGMTEGSPAGLGPFIIMESIENDSDLVVALNTPGLQDDEWCILDLNIPEDRLRSVYSDLADILLQLARKSFNEIDLLKPLAAFCTQSISQRYIKTVRNLGDLAEQPEHVDSAVIETTFGLNLKIRKDFNNKQHFFAKLDIPSLETASQDIQSASSSPRYFRIFPDYGTDFIWLDKNDPEYDQCYIDPEDAFSGLPKSLAADYDAWVETYTTNFEERFEETGYFPAQTFPTVVEEVAWNVTGFLLAWRIVLAPYVGSVEFDGGGRRKYLLRKGKDVENDMIYSFLEEQAMFLERGHIFQ</sequence>
<proteinExistence type="predicted"/>
<accession>B6QFW5</accession>
<dbReference type="HOGENOM" id="CLU_719811_0_0_1"/>
<organism evidence="1 2">
    <name type="scientific">Talaromyces marneffei (strain ATCC 18224 / CBS 334.59 / QM 7333)</name>
    <name type="common">Penicillium marneffei</name>
    <dbReference type="NCBI Taxonomy" id="441960"/>
    <lineage>
        <taxon>Eukaryota</taxon>
        <taxon>Fungi</taxon>
        <taxon>Dikarya</taxon>
        <taxon>Ascomycota</taxon>
        <taxon>Pezizomycotina</taxon>
        <taxon>Eurotiomycetes</taxon>
        <taxon>Eurotiomycetidae</taxon>
        <taxon>Eurotiales</taxon>
        <taxon>Trichocomaceae</taxon>
        <taxon>Talaromyces</taxon>
        <taxon>Talaromyces sect. Talaromyces</taxon>
    </lineage>
</organism>
<dbReference type="AlphaFoldDB" id="B6QFW5"/>